<name>A0ABP4SRD7_9ACTN</name>
<dbReference type="Proteomes" id="UP001500064">
    <property type="component" value="Unassembled WGS sequence"/>
</dbReference>
<evidence type="ECO:0000256" key="1">
    <source>
        <dbReference type="PROSITE-ProRule" id="PRU00169"/>
    </source>
</evidence>
<feature type="domain" description="Response regulatory" evidence="2">
    <location>
        <begin position="1"/>
        <end position="57"/>
    </location>
</feature>
<dbReference type="PROSITE" id="PS50110">
    <property type="entry name" value="RESPONSE_REGULATORY"/>
    <property type="match status" value="1"/>
</dbReference>
<proteinExistence type="predicted"/>
<comment type="caution">
    <text evidence="3">The sequence shown here is derived from an EMBL/GenBank/DDBJ whole genome shotgun (WGS) entry which is preliminary data.</text>
</comment>
<evidence type="ECO:0000313" key="3">
    <source>
        <dbReference type="EMBL" id="GAA1676995.1"/>
    </source>
</evidence>
<dbReference type="SUPFAM" id="SSF52172">
    <property type="entry name" value="CheY-like"/>
    <property type="match status" value="1"/>
</dbReference>
<organism evidence="3 4">
    <name type="scientific">Nonomuraea maheshkhaliensis</name>
    <dbReference type="NCBI Taxonomy" id="419590"/>
    <lineage>
        <taxon>Bacteria</taxon>
        <taxon>Bacillati</taxon>
        <taxon>Actinomycetota</taxon>
        <taxon>Actinomycetes</taxon>
        <taxon>Streptosporangiales</taxon>
        <taxon>Streptosporangiaceae</taxon>
        <taxon>Nonomuraea</taxon>
    </lineage>
</organism>
<dbReference type="InterPro" id="IPR001789">
    <property type="entry name" value="Sig_transdc_resp-reg_receiver"/>
</dbReference>
<gene>
    <name evidence="3" type="ORF">GCM10009733_087380</name>
</gene>
<sequence length="57" mass="5645">MVREGLIAVLGSADGITVVGEAGSGEESVVQAGTLRPDIILLELHMGGMGGVSAILP</sequence>
<comment type="caution">
    <text evidence="1">Lacks conserved residue(s) required for the propagation of feature annotation.</text>
</comment>
<evidence type="ECO:0000259" key="2">
    <source>
        <dbReference type="PROSITE" id="PS50110"/>
    </source>
</evidence>
<dbReference type="EMBL" id="BAAAMU010000107">
    <property type="protein sequence ID" value="GAA1676995.1"/>
    <property type="molecule type" value="Genomic_DNA"/>
</dbReference>
<dbReference type="InterPro" id="IPR011006">
    <property type="entry name" value="CheY-like_superfamily"/>
</dbReference>
<keyword evidence="4" id="KW-1185">Reference proteome</keyword>
<dbReference type="Gene3D" id="3.40.50.2300">
    <property type="match status" value="1"/>
</dbReference>
<protein>
    <recommendedName>
        <fullName evidence="2">Response regulatory domain-containing protein</fullName>
    </recommendedName>
</protein>
<evidence type="ECO:0000313" key="4">
    <source>
        <dbReference type="Proteomes" id="UP001500064"/>
    </source>
</evidence>
<reference evidence="4" key="1">
    <citation type="journal article" date="2019" name="Int. J. Syst. Evol. Microbiol.">
        <title>The Global Catalogue of Microorganisms (GCM) 10K type strain sequencing project: providing services to taxonomists for standard genome sequencing and annotation.</title>
        <authorList>
            <consortium name="The Broad Institute Genomics Platform"/>
            <consortium name="The Broad Institute Genome Sequencing Center for Infectious Disease"/>
            <person name="Wu L."/>
            <person name="Ma J."/>
        </authorList>
    </citation>
    <scope>NUCLEOTIDE SEQUENCE [LARGE SCALE GENOMIC DNA]</scope>
    <source>
        <strain evidence="4">JCM 13929</strain>
    </source>
</reference>
<accession>A0ABP4SRD7</accession>